<evidence type="ECO:0000259" key="1">
    <source>
        <dbReference type="Pfam" id="PF02931"/>
    </source>
</evidence>
<keyword evidence="3" id="KW-1185">Reference proteome</keyword>
<dbReference type="Gene3D" id="2.70.170.10">
    <property type="entry name" value="Neurotransmitter-gated ion-channel ligand-binding domain"/>
    <property type="match status" value="1"/>
</dbReference>
<gene>
    <name evidence="2" type="ORF">DNTS_009251</name>
</gene>
<dbReference type="EMBL" id="SRMA01026308">
    <property type="protein sequence ID" value="TRY85206.1"/>
    <property type="molecule type" value="Genomic_DNA"/>
</dbReference>
<dbReference type="GO" id="GO:0005230">
    <property type="term" value="F:extracellular ligand-gated monoatomic ion channel activity"/>
    <property type="evidence" value="ECO:0007669"/>
    <property type="project" value="InterPro"/>
</dbReference>
<sequence>MALCSDDETRLVKTLFTGYNKVVRPVSHFKDPVEVTVGLQLIQLISVDEVNQIVTSNVRLK</sequence>
<dbReference type="Pfam" id="PF02931">
    <property type="entry name" value="Neur_chan_LBD"/>
    <property type="match status" value="1"/>
</dbReference>
<dbReference type="STRING" id="623744.A0A553Q5J6"/>
<feature type="domain" description="Neurotransmitter-gated ion-channel ligand-binding" evidence="1">
    <location>
        <begin position="8"/>
        <end position="60"/>
    </location>
</feature>
<reference evidence="2 3" key="1">
    <citation type="journal article" date="2019" name="Sci. Data">
        <title>Hybrid genome assembly and annotation of Danionella translucida.</title>
        <authorList>
            <person name="Kadobianskyi M."/>
            <person name="Schulze L."/>
            <person name="Schuelke M."/>
            <person name="Judkewitz B."/>
        </authorList>
    </citation>
    <scope>NUCLEOTIDE SEQUENCE [LARGE SCALE GENOMIC DNA]</scope>
    <source>
        <strain evidence="2 3">Bolton</strain>
    </source>
</reference>
<organism evidence="2 3">
    <name type="scientific">Danionella cerebrum</name>
    <dbReference type="NCBI Taxonomy" id="2873325"/>
    <lineage>
        <taxon>Eukaryota</taxon>
        <taxon>Metazoa</taxon>
        <taxon>Chordata</taxon>
        <taxon>Craniata</taxon>
        <taxon>Vertebrata</taxon>
        <taxon>Euteleostomi</taxon>
        <taxon>Actinopterygii</taxon>
        <taxon>Neopterygii</taxon>
        <taxon>Teleostei</taxon>
        <taxon>Ostariophysi</taxon>
        <taxon>Cypriniformes</taxon>
        <taxon>Danionidae</taxon>
        <taxon>Danioninae</taxon>
        <taxon>Danionella</taxon>
    </lineage>
</organism>
<evidence type="ECO:0000313" key="3">
    <source>
        <dbReference type="Proteomes" id="UP000316079"/>
    </source>
</evidence>
<evidence type="ECO:0000313" key="2">
    <source>
        <dbReference type="EMBL" id="TRY85206.1"/>
    </source>
</evidence>
<dbReference type="InterPro" id="IPR036734">
    <property type="entry name" value="Neur_chan_lig-bd_sf"/>
</dbReference>
<accession>A0A553Q5J6</accession>
<dbReference type="OrthoDB" id="5975154at2759"/>
<dbReference type="SUPFAM" id="SSF63712">
    <property type="entry name" value="Nicotinic receptor ligand binding domain-like"/>
    <property type="match status" value="1"/>
</dbReference>
<feature type="non-terminal residue" evidence="2">
    <location>
        <position position="61"/>
    </location>
</feature>
<dbReference type="GO" id="GO:0016020">
    <property type="term" value="C:membrane"/>
    <property type="evidence" value="ECO:0007669"/>
    <property type="project" value="InterPro"/>
</dbReference>
<dbReference type="InterPro" id="IPR006202">
    <property type="entry name" value="Neur_chan_lig-bd"/>
</dbReference>
<protein>
    <recommendedName>
        <fullName evidence="1">Neurotransmitter-gated ion-channel ligand-binding domain-containing protein</fullName>
    </recommendedName>
</protein>
<comment type="caution">
    <text evidence="2">The sequence shown here is derived from an EMBL/GenBank/DDBJ whole genome shotgun (WGS) entry which is preliminary data.</text>
</comment>
<proteinExistence type="predicted"/>
<dbReference type="Proteomes" id="UP000316079">
    <property type="component" value="Unassembled WGS sequence"/>
</dbReference>
<dbReference type="AlphaFoldDB" id="A0A553Q5J6"/>
<name>A0A553Q5J6_9TELE</name>